<keyword evidence="3" id="KW-1185">Reference proteome</keyword>
<dbReference type="EMBL" id="CYPS01000022">
    <property type="protein sequence ID" value="CUH42499.1"/>
    <property type="molecule type" value="Genomic_DNA"/>
</dbReference>
<keyword evidence="1" id="KW-1133">Transmembrane helix</keyword>
<dbReference type="SUPFAM" id="SSF55166">
    <property type="entry name" value="Hedgehog/DD-peptidase"/>
    <property type="match status" value="1"/>
</dbReference>
<sequence>MTCTSLLDCRALWPGFFFVVRGDLKSALSPNCKLSIVDFCLRFGHQSAMFRYLLHFAVIVILTLLTQVGGIAWLLALAFRRTLLAFAVIYFALSVVTVWIAPSFGRVALSCFDSGPLAMQSWMYCALNRNYMTPELSEVLMDTAEEMERRYPGTSTLVLDANFPFFDGFPLLPHLSHDDGEKADLAFYYADASGYLPGAVRSPIGYFAFEQGPTHCQPAWPTLRWDFDALQSLWRDYGIEPERNRAVLEVLSNDPRVGRVFVEPHLVESLGAGSERIGFQGCRAARHDDHIHMQLR</sequence>
<keyword evidence="1" id="KW-0812">Transmembrane</keyword>
<dbReference type="AlphaFoldDB" id="A0A0P1EPH7"/>
<gene>
    <name evidence="2" type="ORF">RUM4293_01387</name>
</gene>
<feature type="transmembrane region" description="Helical" evidence="1">
    <location>
        <begin position="83"/>
        <end position="101"/>
    </location>
</feature>
<dbReference type="Gene3D" id="3.30.1380.10">
    <property type="match status" value="1"/>
</dbReference>
<organism evidence="2 3">
    <name type="scientific">Ruegeria atlantica</name>
    <dbReference type="NCBI Taxonomy" id="81569"/>
    <lineage>
        <taxon>Bacteria</taxon>
        <taxon>Pseudomonadati</taxon>
        <taxon>Pseudomonadota</taxon>
        <taxon>Alphaproteobacteria</taxon>
        <taxon>Rhodobacterales</taxon>
        <taxon>Roseobacteraceae</taxon>
        <taxon>Ruegeria</taxon>
    </lineage>
</organism>
<dbReference type="InterPro" id="IPR009045">
    <property type="entry name" value="Zn_M74/Hedgehog-like"/>
</dbReference>
<accession>A0A0P1EPH7</accession>
<keyword evidence="1" id="KW-0472">Membrane</keyword>
<reference evidence="3" key="1">
    <citation type="submission" date="2015-09" db="EMBL/GenBank/DDBJ databases">
        <authorList>
            <person name="Rodrigo-Torres L."/>
            <person name="Arahal D.R."/>
        </authorList>
    </citation>
    <scope>NUCLEOTIDE SEQUENCE [LARGE SCALE GENOMIC DNA]</scope>
    <source>
        <strain evidence="3">CECT 4293</strain>
    </source>
</reference>
<protein>
    <recommendedName>
        <fullName evidence="4">Transmembrane protein</fullName>
    </recommendedName>
</protein>
<dbReference type="Proteomes" id="UP000050786">
    <property type="component" value="Unassembled WGS sequence"/>
</dbReference>
<proteinExistence type="predicted"/>
<name>A0A0P1EPH7_9RHOB</name>
<evidence type="ECO:0000313" key="2">
    <source>
        <dbReference type="EMBL" id="CUH42499.1"/>
    </source>
</evidence>
<evidence type="ECO:0008006" key="4">
    <source>
        <dbReference type="Google" id="ProtNLM"/>
    </source>
</evidence>
<feature type="transmembrane region" description="Helical" evidence="1">
    <location>
        <begin position="52"/>
        <end position="76"/>
    </location>
</feature>
<evidence type="ECO:0000313" key="3">
    <source>
        <dbReference type="Proteomes" id="UP000050786"/>
    </source>
</evidence>
<evidence type="ECO:0000256" key="1">
    <source>
        <dbReference type="SAM" id="Phobius"/>
    </source>
</evidence>